<feature type="binding site" evidence="14">
    <location>
        <position position="174"/>
    </location>
    <ligand>
        <name>substrate</name>
    </ligand>
</feature>
<dbReference type="GO" id="GO:0006098">
    <property type="term" value="P:pentose-phosphate shunt"/>
    <property type="evidence" value="ECO:0007669"/>
    <property type="project" value="UniProtKB-UniRule"/>
</dbReference>
<dbReference type="AlphaFoldDB" id="E0NP14"/>
<dbReference type="PANTHER" id="PTHR11749">
    <property type="entry name" value="RIBULOSE-5-PHOSPHATE-3-EPIMERASE"/>
    <property type="match status" value="1"/>
</dbReference>
<keyword evidence="13" id="KW-0862">Zinc</keyword>
<dbReference type="EC" id="5.1.3.1" evidence="7 10"/>
<comment type="cofactor">
    <cofactor evidence="10 13">
        <name>a divalent metal cation</name>
        <dbReference type="ChEBI" id="CHEBI:60240"/>
    </cofactor>
    <text evidence="10 13">Binds 1 divalent metal cation per subunit.</text>
</comment>
<dbReference type="eggNOG" id="COG0036">
    <property type="taxonomic scope" value="Bacteria"/>
</dbReference>
<keyword evidence="13" id="KW-0170">Cobalt</keyword>
<keyword evidence="10 11" id="KW-0119">Carbohydrate metabolism</keyword>
<comment type="cofactor">
    <cofactor evidence="3">
        <name>Co(2+)</name>
        <dbReference type="ChEBI" id="CHEBI:48828"/>
    </cofactor>
</comment>
<dbReference type="GO" id="GO:0004750">
    <property type="term" value="F:D-ribulose-phosphate 3-epimerase activity"/>
    <property type="evidence" value="ECO:0007669"/>
    <property type="project" value="UniProtKB-UniRule"/>
</dbReference>
<feature type="active site" description="Proton donor" evidence="10 12">
    <location>
        <position position="172"/>
    </location>
</feature>
<dbReference type="InterPro" id="IPR013785">
    <property type="entry name" value="Aldolase_TIM"/>
</dbReference>
<evidence type="ECO:0000256" key="9">
    <source>
        <dbReference type="ARBA" id="ARBA00023235"/>
    </source>
</evidence>
<dbReference type="FunFam" id="3.20.20.70:FF:000004">
    <property type="entry name" value="Ribulose-phosphate 3-epimerase"/>
    <property type="match status" value="1"/>
</dbReference>
<evidence type="ECO:0000256" key="1">
    <source>
        <dbReference type="ARBA" id="ARBA00001782"/>
    </source>
</evidence>
<comment type="cofactor">
    <cofactor evidence="4">
        <name>Zn(2+)</name>
        <dbReference type="ChEBI" id="CHEBI:29105"/>
    </cofactor>
</comment>
<dbReference type="RefSeq" id="WP_008902678.1">
    <property type="nucleotide sequence ID" value="NZ_GL397071.1"/>
</dbReference>
<feature type="binding site" evidence="10 14">
    <location>
        <begin position="194"/>
        <end position="195"/>
    </location>
    <ligand>
        <name>substrate</name>
    </ligand>
</feature>
<dbReference type="InterPro" id="IPR011060">
    <property type="entry name" value="RibuloseP-bd_barrel"/>
</dbReference>
<evidence type="ECO:0000313" key="16">
    <source>
        <dbReference type="Proteomes" id="UP000003280"/>
    </source>
</evidence>
<dbReference type="GO" id="GO:0046872">
    <property type="term" value="F:metal ion binding"/>
    <property type="evidence" value="ECO:0007669"/>
    <property type="project" value="UniProtKB-UniRule"/>
</dbReference>
<comment type="cofactor">
    <cofactor evidence="2">
        <name>Mn(2+)</name>
        <dbReference type="ChEBI" id="CHEBI:29035"/>
    </cofactor>
</comment>
<feature type="binding site" evidence="10 14">
    <location>
        <position position="5"/>
    </location>
    <ligand>
        <name>substrate</name>
    </ligand>
</feature>
<feature type="binding site" evidence="10 13">
    <location>
        <position position="32"/>
    </location>
    <ligand>
        <name>a divalent metal cation</name>
        <dbReference type="ChEBI" id="CHEBI:60240"/>
    </ligand>
</feature>
<accession>E0NP14</accession>
<feature type="binding site" evidence="10 13">
    <location>
        <position position="30"/>
    </location>
    <ligand>
        <name>a divalent metal cation</name>
        <dbReference type="ChEBI" id="CHEBI:60240"/>
    </ligand>
</feature>
<dbReference type="CDD" id="cd00429">
    <property type="entry name" value="RPE"/>
    <property type="match status" value="1"/>
</dbReference>
<evidence type="ECO:0000256" key="13">
    <source>
        <dbReference type="PIRSR" id="PIRSR001461-2"/>
    </source>
</evidence>
<evidence type="ECO:0000256" key="8">
    <source>
        <dbReference type="ARBA" id="ARBA00022723"/>
    </source>
</evidence>
<dbReference type="InterPro" id="IPR026019">
    <property type="entry name" value="Ribul_P_3_epim"/>
</dbReference>
<dbReference type="NCBIfam" id="TIGR01163">
    <property type="entry name" value="rpe"/>
    <property type="match status" value="1"/>
</dbReference>
<comment type="catalytic activity">
    <reaction evidence="1 10 11">
        <text>D-ribulose 5-phosphate = D-xylulose 5-phosphate</text>
        <dbReference type="Rhea" id="RHEA:13677"/>
        <dbReference type="ChEBI" id="CHEBI:57737"/>
        <dbReference type="ChEBI" id="CHEBI:58121"/>
        <dbReference type="EC" id="5.1.3.1"/>
    </reaction>
</comment>
<keyword evidence="16" id="KW-1185">Reference proteome</keyword>
<evidence type="ECO:0000313" key="15">
    <source>
        <dbReference type="EMBL" id="EFM24482.1"/>
    </source>
</evidence>
<evidence type="ECO:0000256" key="7">
    <source>
        <dbReference type="ARBA" id="ARBA00013188"/>
    </source>
</evidence>
<feature type="binding site" evidence="10 14">
    <location>
        <begin position="139"/>
        <end position="142"/>
    </location>
    <ligand>
        <name>substrate</name>
    </ligand>
</feature>
<dbReference type="PROSITE" id="PS01086">
    <property type="entry name" value="RIBUL_P_3_EPIMER_2"/>
    <property type="match status" value="1"/>
</dbReference>
<evidence type="ECO:0000256" key="10">
    <source>
        <dbReference type="HAMAP-Rule" id="MF_02227"/>
    </source>
</evidence>
<dbReference type="OrthoDB" id="1645589at2"/>
<keyword evidence="13" id="KW-0464">Manganese</keyword>
<evidence type="ECO:0000256" key="4">
    <source>
        <dbReference type="ARBA" id="ARBA00001947"/>
    </source>
</evidence>
<dbReference type="SUPFAM" id="SSF51366">
    <property type="entry name" value="Ribulose-phoshate binding barrel"/>
    <property type="match status" value="1"/>
</dbReference>
<sequence>MISPSMLSCDFADLKGELEKLNIGGADFVHLDVMDGNYVPNITFGAPIIKAMRPHTEIPFDVHLMIERPENFIEDFVNAGANIITVHPSTTKHLDRTLSLIKSYGVKAGVALNPSDDISILNWILDKVDLVLVMSVNPGFGGQKMIESSFEKIKEIKKLIEEKNLDIKIEVDGGVKLDNAMKFYEAGADMLVSGSGIFTGDAVENIKRFKALR</sequence>
<dbReference type="PROSITE" id="PS01085">
    <property type="entry name" value="RIBUL_P_3_EPIMER_1"/>
    <property type="match status" value="1"/>
</dbReference>
<feature type="binding site" evidence="10 13">
    <location>
        <position position="63"/>
    </location>
    <ligand>
        <name>a divalent metal cation</name>
        <dbReference type="ChEBI" id="CHEBI:60240"/>
    </ligand>
</feature>
<feature type="binding site" evidence="10">
    <location>
        <begin position="172"/>
        <end position="174"/>
    </location>
    <ligand>
        <name>substrate</name>
    </ligand>
</feature>
<feature type="active site" description="Proton acceptor" evidence="10 12">
    <location>
        <position position="32"/>
    </location>
</feature>
<evidence type="ECO:0000256" key="6">
    <source>
        <dbReference type="ARBA" id="ARBA00009541"/>
    </source>
</evidence>
<evidence type="ECO:0000256" key="3">
    <source>
        <dbReference type="ARBA" id="ARBA00001941"/>
    </source>
</evidence>
<evidence type="ECO:0000256" key="11">
    <source>
        <dbReference type="PIRNR" id="PIRNR001461"/>
    </source>
</evidence>
<evidence type="ECO:0000256" key="5">
    <source>
        <dbReference type="ARBA" id="ARBA00001954"/>
    </source>
</evidence>
<comment type="pathway">
    <text evidence="10">Carbohydrate degradation.</text>
</comment>
<evidence type="ECO:0000256" key="2">
    <source>
        <dbReference type="ARBA" id="ARBA00001936"/>
    </source>
</evidence>
<dbReference type="PIRSF" id="PIRSF001461">
    <property type="entry name" value="RPE"/>
    <property type="match status" value="1"/>
</dbReference>
<dbReference type="Gene3D" id="3.20.20.70">
    <property type="entry name" value="Aldolase class I"/>
    <property type="match status" value="1"/>
</dbReference>
<dbReference type="HOGENOM" id="CLU_054856_2_1_9"/>
<comment type="cofactor">
    <cofactor evidence="5">
        <name>Fe(2+)</name>
        <dbReference type="ChEBI" id="CHEBI:29033"/>
    </cofactor>
</comment>
<protein>
    <recommendedName>
        <fullName evidence="7 10">Ribulose-phosphate 3-epimerase</fullName>
        <ecNumber evidence="7 10">5.1.3.1</ecNumber>
    </recommendedName>
</protein>
<dbReference type="GO" id="GO:0019323">
    <property type="term" value="P:pentose catabolic process"/>
    <property type="evidence" value="ECO:0007669"/>
    <property type="project" value="UniProtKB-UniRule"/>
</dbReference>
<name>E0NP14_9FIRM</name>
<dbReference type="Pfam" id="PF00834">
    <property type="entry name" value="Ribul_P_3_epim"/>
    <property type="match status" value="1"/>
</dbReference>
<reference evidence="15 16" key="1">
    <citation type="submission" date="2010-07" db="EMBL/GenBank/DDBJ databases">
        <authorList>
            <person name="Muzny D."/>
            <person name="Qin X."/>
            <person name="Deng J."/>
            <person name="Jiang H."/>
            <person name="Liu Y."/>
            <person name="Qu J."/>
            <person name="Song X.-Z."/>
            <person name="Zhang L."/>
            <person name="Thornton R."/>
            <person name="Coyle M."/>
            <person name="Francisco L."/>
            <person name="Jackson L."/>
            <person name="Javaid M."/>
            <person name="Korchina V."/>
            <person name="Kovar C."/>
            <person name="Mata R."/>
            <person name="Mathew T."/>
            <person name="Ngo R."/>
            <person name="Nguyen L."/>
            <person name="Nguyen N."/>
            <person name="Okwuonu G."/>
            <person name="Ongeri F."/>
            <person name="Pham C."/>
            <person name="Simmons D."/>
            <person name="Wilczek-Boney K."/>
            <person name="Hale W."/>
            <person name="Jakkamsetti A."/>
            <person name="Pham P."/>
            <person name="Ruth R."/>
            <person name="San Lucas F."/>
            <person name="Warren J."/>
            <person name="Zhang J."/>
            <person name="Zhao Z."/>
            <person name="Zhou C."/>
            <person name="Zhu D."/>
            <person name="Lee S."/>
            <person name="Bess C."/>
            <person name="Blankenburg K."/>
            <person name="Forbes L."/>
            <person name="Fu Q."/>
            <person name="Gubbala S."/>
            <person name="Hirani K."/>
            <person name="Jayaseelan J.C."/>
            <person name="Lara F."/>
            <person name="Munidasa M."/>
            <person name="Palculict T."/>
            <person name="Patil S."/>
            <person name="Pu L.-L."/>
            <person name="Saada N."/>
            <person name="Tang L."/>
            <person name="Weissenberger G."/>
            <person name="Zhu Y."/>
            <person name="Hemphill L."/>
            <person name="Shang Y."/>
            <person name="Youmans B."/>
            <person name="Ayvaz T."/>
            <person name="Ross M."/>
            <person name="Santibanez J."/>
            <person name="Aqrawi P."/>
            <person name="Gross S."/>
            <person name="Joshi V."/>
            <person name="Fowler G."/>
            <person name="Nazareth L."/>
            <person name="Reid J."/>
            <person name="Worley K."/>
            <person name="Petrosino J."/>
            <person name="Highlander S."/>
            <person name="Gibbs R."/>
        </authorList>
    </citation>
    <scope>NUCLEOTIDE SEQUENCE [LARGE SCALE GENOMIC DNA]</scope>
    <source>
        <strain evidence="15 16">ATCC BAA-1640</strain>
    </source>
</reference>
<feature type="binding site" evidence="10 13">
    <location>
        <position position="172"/>
    </location>
    <ligand>
        <name>a divalent metal cation</name>
        <dbReference type="ChEBI" id="CHEBI:60240"/>
    </ligand>
</feature>
<dbReference type="HAMAP" id="MF_02227">
    <property type="entry name" value="RPE"/>
    <property type="match status" value="1"/>
</dbReference>
<dbReference type="NCBIfam" id="NF004076">
    <property type="entry name" value="PRK05581.1-4"/>
    <property type="match status" value="1"/>
</dbReference>
<feature type="binding site" evidence="10 14">
    <location>
        <position position="63"/>
    </location>
    <ligand>
        <name>substrate</name>
    </ligand>
</feature>
<comment type="caution">
    <text evidence="15">The sequence shown here is derived from an EMBL/GenBank/DDBJ whole genome shotgun (WGS) entry which is preliminary data.</text>
</comment>
<comment type="similarity">
    <text evidence="6 10 11">Belongs to the ribulose-phosphate 3-epimerase family.</text>
</comment>
<proteinExistence type="inferred from homology"/>
<dbReference type="EMBL" id="AEEH01000053">
    <property type="protein sequence ID" value="EFM24482.1"/>
    <property type="molecule type" value="Genomic_DNA"/>
</dbReference>
<evidence type="ECO:0000256" key="14">
    <source>
        <dbReference type="PIRSR" id="PIRSR001461-3"/>
    </source>
</evidence>
<organism evidence="15 16">
    <name type="scientific">Peptoniphilus duerdenii ATCC BAA-1640</name>
    <dbReference type="NCBI Taxonomy" id="862517"/>
    <lineage>
        <taxon>Bacteria</taxon>
        <taxon>Bacillati</taxon>
        <taxon>Bacillota</taxon>
        <taxon>Tissierellia</taxon>
        <taxon>Tissierellales</taxon>
        <taxon>Peptoniphilaceae</taxon>
        <taxon>Peptoniphilus</taxon>
    </lineage>
</organism>
<keyword evidence="9 10" id="KW-0413">Isomerase</keyword>
<gene>
    <name evidence="10 15" type="primary">rpe</name>
    <name evidence="15" type="ORF">HMPREF9225_1903</name>
</gene>
<dbReference type="Proteomes" id="UP000003280">
    <property type="component" value="Unassembled WGS sequence"/>
</dbReference>
<evidence type="ECO:0000256" key="12">
    <source>
        <dbReference type="PIRSR" id="PIRSR001461-1"/>
    </source>
</evidence>
<dbReference type="InterPro" id="IPR000056">
    <property type="entry name" value="Ribul_P_3_epim-like"/>
</dbReference>
<dbReference type="GO" id="GO:0005737">
    <property type="term" value="C:cytoplasm"/>
    <property type="evidence" value="ECO:0007669"/>
    <property type="project" value="UniProtKB-ARBA"/>
</dbReference>
<dbReference type="STRING" id="862517.HMPREF9225_1903"/>
<comment type="function">
    <text evidence="10">Catalyzes the reversible epimerization of D-ribulose 5-phosphate to D-xylulose 5-phosphate.</text>
</comment>
<keyword evidence="8 10" id="KW-0479">Metal-binding</keyword>